<dbReference type="Proteomes" id="UP000183995">
    <property type="component" value="Unassembled WGS sequence"/>
</dbReference>
<proteinExistence type="predicted"/>
<feature type="transmembrane region" description="Helical" evidence="1">
    <location>
        <begin position="6"/>
        <end position="38"/>
    </location>
</feature>
<keyword evidence="1" id="KW-1133">Transmembrane helix</keyword>
<name>A0A1M5Z186_9FIRM</name>
<organism evidence="2 3">
    <name type="scientific">Sporobacter termitidis DSM 10068</name>
    <dbReference type="NCBI Taxonomy" id="1123282"/>
    <lineage>
        <taxon>Bacteria</taxon>
        <taxon>Bacillati</taxon>
        <taxon>Bacillota</taxon>
        <taxon>Clostridia</taxon>
        <taxon>Eubacteriales</taxon>
        <taxon>Oscillospiraceae</taxon>
        <taxon>Sporobacter</taxon>
    </lineage>
</organism>
<protein>
    <submittedName>
        <fullName evidence="2">Uncharacterized protein</fullName>
    </submittedName>
</protein>
<sequence length="86" mass="8976">MGFLLFLPFVAAIIGVIIAILGFIGICMVVIGGTGIAMDKIYIKQAQAKNSVPKAFHNTGSIILGAILILLPVGYVLYGIISAVTK</sequence>
<keyword evidence="1" id="KW-0472">Membrane</keyword>
<accession>A0A1M5Z186</accession>
<gene>
    <name evidence="2" type="ORF">SAMN02745823_03073</name>
</gene>
<reference evidence="2 3" key="1">
    <citation type="submission" date="2016-11" db="EMBL/GenBank/DDBJ databases">
        <authorList>
            <person name="Jaros S."/>
            <person name="Januszkiewicz K."/>
            <person name="Wedrychowicz H."/>
        </authorList>
    </citation>
    <scope>NUCLEOTIDE SEQUENCE [LARGE SCALE GENOMIC DNA]</scope>
    <source>
        <strain evidence="2 3">DSM 10068</strain>
    </source>
</reference>
<dbReference type="AlphaFoldDB" id="A0A1M5Z186"/>
<feature type="transmembrane region" description="Helical" evidence="1">
    <location>
        <begin position="59"/>
        <end position="81"/>
    </location>
</feature>
<keyword evidence="3" id="KW-1185">Reference proteome</keyword>
<dbReference type="EMBL" id="FQXV01000012">
    <property type="protein sequence ID" value="SHI17960.1"/>
    <property type="molecule type" value="Genomic_DNA"/>
</dbReference>
<dbReference type="RefSeq" id="WP_073080808.1">
    <property type="nucleotide sequence ID" value="NZ_FQXV01000012.1"/>
</dbReference>
<keyword evidence="1" id="KW-0812">Transmembrane</keyword>
<evidence type="ECO:0000313" key="2">
    <source>
        <dbReference type="EMBL" id="SHI17960.1"/>
    </source>
</evidence>
<dbReference type="OrthoDB" id="9948863at2"/>
<evidence type="ECO:0000256" key="1">
    <source>
        <dbReference type="SAM" id="Phobius"/>
    </source>
</evidence>
<evidence type="ECO:0000313" key="3">
    <source>
        <dbReference type="Proteomes" id="UP000183995"/>
    </source>
</evidence>